<dbReference type="RefSeq" id="WP_077388969.1">
    <property type="nucleotide sequence ID" value="NZ_CP019645.1"/>
</dbReference>
<dbReference type="Pfam" id="PF02811">
    <property type="entry name" value="PHP"/>
    <property type="match status" value="1"/>
</dbReference>
<dbReference type="PANTHER" id="PTHR21039">
    <property type="entry name" value="HISTIDINOL PHOSPHATASE-RELATED"/>
    <property type="match status" value="1"/>
</dbReference>
<evidence type="ECO:0000256" key="2">
    <source>
        <dbReference type="ARBA" id="ARBA00009152"/>
    </source>
</evidence>
<keyword evidence="4 8" id="KW-0028">Amino-acid biosynthesis</keyword>
<comment type="pathway">
    <text evidence="1 8">Amino-acid biosynthesis; L-histidine biosynthesis; L-histidine from 5-phospho-alpha-D-ribose 1-diphosphate: step 8/9.</text>
</comment>
<dbReference type="EC" id="3.1.3.15" evidence="3 8"/>
<dbReference type="InterPro" id="IPR016195">
    <property type="entry name" value="Pol/histidinol_Pase-like"/>
</dbReference>
<reference evidence="10 11" key="1">
    <citation type="submission" date="2017-02" db="EMBL/GenBank/DDBJ databases">
        <title>Whole genome sequencing of Helicobacter bilis strain AAQJH.</title>
        <authorList>
            <person name="Conlan S."/>
            <person name="Thomas P.J."/>
            <person name="Mullikin J."/>
            <person name="Palmore T.N."/>
            <person name="Frank K.M."/>
            <person name="Segre J.A."/>
        </authorList>
    </citation>
    <scope>NUCLEOTIDE SEQUENCE [LARGE SCALE GENOMIC DNA]</scope>
    <source>
        <strain evidence="10 11">AAQJH</strain>
    </source>
</reference>
<accession>A0A1Q2LJG6</accession>
<evidence type="ECO:0000313" key="10">
    <source>
        <dbReference type="EMBL" id="AQQ60062.1"/>
    </source>
</evidence>
<dbReference type="CDD" id="cd12110">
    <property type="entry name" value="PHP_HisPPase_Hisj_like"/>
    <property type="match status" value="1"/>
</dbReference>
<proteinExistence type="inferred from homology"/>
<comment type="catalytic activity">
    <reaction evidence="7 8">
        <text>L-histidinol phosphate + H2O = L-histidinol + phosphate</text>
        <dbReference type="Rhea" id="RHEA:14465"/>
        <dbReference type="ChEBI" id="CHEBI:15377"/>
        <dbReference type="ChEBI" id="CHEBI:43474"/>
        <dbReference type="ChEBI" id="CHEBI:57699"/>
        <dbReference type="ChEBI" id="CHEBI:57980"/>
        <dbReference type="EC" id="3.1.3.15"/>
    </reaction>
</comment>
<dbReference type="SUPFAM" id="SSF89550">
    <property type="entry name" value="PHP domain-like"/>
    <property type="match status" value="1"/>
</dbReference>
<comment type="similarity">
    <text evidence="2 8">Belongs to the PHP hydrolase family. HisK subfamily.</text>
</comment>
<dbReference type="InterPro" id="IPR010140">
    <property type="entry name" value="Histidinol_P_phosphatase_HisJ"/>
</dbReference>
<evidence type="ECO:0000256" key="7">
    <source>
        <dbReference type="ARBA" id="ARBA00049158"/>
    </source>
</evidence>
<dbReference type="GO" id="GO:0000105">
    <property type="term" value="P:L-histidine biosynthetic process"/>
    <property type="evidence" value="ECO:0007669"/>
    <property type="project" value="UniProtKB-UniRule"/>
</dbReference>
<keyword evidence="5 8" id="KW-0378">Hydrolase</keyword>
<evidence type="ECO:0000256" key="1">
    <source>
        <dbReference type="ARBA" id="ARBA00004970"/>
    </source>
</evidence>
<dbReference type="GO" id="GO:0004401">
    <property type="term" value="F:histidinol-phosphatase activity"/>
    <property type="evidence" value="ECO:0007669"/>
    <property type="project" value="UniProtKB-UniRule"/>
</dbReference>
<sequence length="259" mass="29725">MRVDLHNHTTYCNHANGSMESYMQKASSLGIDIFGFSCHAPMRFDEKYRMSFADLPNYLAQIPKTYESMEVLCALEVDYILGREDLLDKAVLDSDVDYLIGSVHFLDDWGFDNPEFIGKWQKMGVFATWDKYLSSLQGMAKTGYFQIAGHFDLPKLFGDVMPQNLYAKMKETLHIMKDMDMVLEINAAGLRKDIKEQYPSREILKKAKEIGLDITMGSDAHDTCQVGFGYEECLKILKDIGFNKLAIFRKKQKFLVDLD</sequence>
<dbReference type="GO" id="GO:0005737">
    <property type="term" value="C:cytoplasm"/>
    <property type="evidence" value="ECO:0007669"/>
    <property type="project" value="TreeGrafter"/>
</dbReference>
<evidence type="ECO:0000259" key="9">
    <source>
        <dbReference type="Pfam" id="PF02811"/>
    </source>
</evidence>
<dbReference type="AlphaFoldDB" id="A0A1Q2LJG6"/>
<dbReference type="PANTHER" id="PTHR21039:SF0">
    <property type="entry name" value="HISTIDINOL-PHOSPHATASE"/>
    <property type="match status" value="1"/>
</dbReference>
<dbReference type="Gene3D" id="3.20.20.140">
    <property type="entry name" value="Metal-dependent hydrolases"/>
    <property type="match status" value="1"/>
</dbReference>
<organism evidence="10 11">
    <name type="scientific">Helicobacter bilis</name>
    <dbReference type="NCBI Taxonomy" id="37372"/>
    <lineage>
        <taxon>Bacteria</taxon>
        <taxon>Pseudomonadati</taxon>
        <taxon>Campylobacterota</taxon>
        <taxon>Epsilonproteobacteria</taxon>
        <taxon>Campylobacterales</taxon>
        <taxon>Helicobacteraceae</taxon>
        <taxon>Helicobacter</taxon>
    </lineage>
</organism>
<dbReference type="Proteomes" id="UP000188298">
    <property type="component" value="Chromosome"/>
</dbReference>
<evidence type="ECO:0000313" key="11">
    <source>
        <dbReference type="Proteomes" id="UP000188298"/>
    </source>
</evidence>
<name>A0A1Q2LJG6_9HELI</name>
<dbReference type="NCBIfam" id="NF005596">
    <property type="entry name" value="PRK07328.1"/>
    <property type="match status" value="1"/>
</dbReference>
<evidence type="ECO:0000256" key="3">
    <source>
        <dbReference type="ARBA" id="ARBA00013085"/>
    </source>
</evidence>
<gene>
    <name evidence="10" type="ORF">XJ32_08095</name>
</gene>
<dbReference type="EMBL" id="CP019645">
    <property type="protein sequence ID" value="AQQ60062.1"/>
    <property type="molecule type" value="Genomic_DNA"/>
</dbReference>
<evidence type="ECO:0000256" key="5">
    <source>
        <dbReference type="ARBA" id="ARBA00022801"/>
    </source>
</evidence>
<dbReference type="InterPro" id="IPR004013">
    <property type="entry name" value="PHP_dom"/>
</dbReference>
<keyword evidence="6 8" id="KW-0368">Histidine biosynthesis</keyword>
<dbReference type="KEGG" id="hbl:XJ32_08095"/>
<dbReference type="NCBIfam" id="TIGR01856">
    <property type="entry name" value="hisJ_fam"/>
    <property type="match status" value="1"/>
</dbReference>
<feature type="domain" description="PHP" evidence="9">
    <location>
        <begin position="4"/>
        <end position="187"/>
    </location>
</feature>
<dbReference type="UniPathway" id="UPA00031">
    <property type="reaction ID" value="UER00013"/>
</dbReference>
<protein>
    <recommendedName>
        <fullName evidence="3 8">Histidinol-phosphatase</fullName>
        <shortName evidence="8">HolPase</shortName>
        <ecNumber evidence="3 8">3.1.3.15</ecNumber>
    </recommendedName>
</protein>
<evidence type="ECO:0000256" key="8">
    <source>
        <dbReference type="RuleBase" id="RU366003"/>
    </source>
</evidence>
<evidence type="ECO:0000256" key="4">
    <source>
        <dbReference type="ARBA" id="ARBA00022605"/>
    </source>
</evidence>
<evidence type="ECO:0000256" key="6">
    <source>
        <dbReference type="ARBA" id="ARBA00023102"/>
    </source>
</evidence>